<dbReference type="PANTHER" id="PTHR12411">
    <property type="entry name" value="CYSTEINE PROTEASE FAMILY C1-RELATED"/>
    <property type="match status" value="1"/>
</dbReference>
<gene>
    <name evidence="5" type="ORF">M9Y10_040293</name>
</gene>
<dbReference type="SMART" id="SM00848">
    <property type="entry name" value="Inhibitor_I29"/>
    <property type="match status" value="1"/>
</dbReference>
<dbReference type="EMBL" id="JAPFFF010000072">
    <property type="protein sequence ID" value="KAK8835914.1"/>
    <property type="molecule type" value="Genomic_DNA"/>
</dbReference>
<dbReference type="InterPro" id="IPR039417">
    <property type="entry name" value="Peptidase_C1A_papain-like"/>
</dbReference>
<evidence type="ECO:0000259" key="4">
    <source>
        <dbReference type="SMART" id="SM00848"/>
    </source>
</evidence>
<reference evidence="5 6" key="1">
    <citation type="submission" date="2024-04" db="EMBL/GenBank/DDBJ databases">
        <title>Tritrichomonas musculus Genome.</title>
        <authorList>
            <person name="Alves-Ferreira E."/>
            <person name="Grigg M."/>
            <person name="Lorenzi H."/>
            <person name="Galac M."/>
        </authorList>
    </citation>
    <scope>NUCLEOTIDE SEQUENCE [LARGE SCALE GENOMIC DNA]</scope>
    <source>
        <strain evidence="5 6">EAF2021</strain>
    </source>
</reference>
<dbReference type="Pfam" id="PF00112">
    <property type="entry name" value="Peptidase_C1"/>
    <property type="match status" value="1"/>
</dbReference>
<dbReference type="CDD" id="cd02248">
    <property type="entry name" value="Peptidase_C1A"/>
    <property type="match status" value="1"/>
</dbReference>
<feature type="domain" description="Peptidase C1A papain C-terminal" evidence="3">
    <location>
        <begin position="103"/>
        <end position="319"/>
    </location>
</feature>
<dbReference type="Pfam" id="PF08246">
    <property type="entry name" value="Inhibitor_I29"/>
    <property type="match status" value="1"/>
</dbReference>
<dbReference type="Gene3D" id="3.90.70.10">
    <property type="entry name" value="Cysteine proteinases"/>
    <property type="match status" value="1"/>
</dbReference>
<proteinExistence type="inferred from homology"/>
<comment type="caution">
    <text evidence="5">The sequence shown here is derived from an EMBL/GenBank/DDBJ whole genome shotgun (WGS) entry which is preliminary data.</text>
</comment>
<dbReference type="InterPro" id="IPR013201">
    <property type="entry name" value="Prot_inhib_I29"/>
</dbReference>
<accession>A0ABR2GPS6</accession>
<name>A0ABR2GPS6_9EUKA</name>
<comment type="similarity">
    <text evidence="1">Belongs to the peptidase C1 family.</text>
</comment>
<evidence type="ECO:0000313" key="6">
    <source>
        <dbReference type="Proteomes" id="UP001470230"/>
    </source>
</evidence>
<dbReference type="InterPro" id="IPR025661">
    <property type="entry name" value="Pept_asp_AS"/>
</dbReference>
<dbReference type="InterPro" id="IPR000668">
    <property type="entry name" value="Peptidase_C1A_C"/>
</dbReference>
<dbReference type="InterPro" id="IPR013128">
    <property type="entry name" value="Peptidase_C1A"/>
</dbReference>
<evidence type="ECO:0000259" key="3">
    <source>
        <dbReference type="SMART" id="SM00645"/>
    </source>
</evidence>
<dbReference type="SMART" id="SM00645">
    <property type="entry name" value="Pept_C1"/>
    <property type="match status" value="1"/>
</dbReference>
<evidence type="ECO:0000313" key="5">
    <source>
        <dbReference type="EMBL" id="KAK8835914.1"/>
    </source>
</evidence>
<dbReference type="InterPro" id="IPR000169">
    <property type="entry name" value="Pept_cys_AS"/>
</dbReference>
<feature type="domain" description="Cathepsin propeptide inhibitor" evidence="4">
    <location>
        <begin position="22"/>
        <end position="77"/>
    </location>
</feature>
<protein>
    <submittedName>
        <fullName evidence="5">Uncharacterized protein</fullName>
    </submittedName>
</protein>
<keyword evidence="2" id="KW-1015">Disulfide bond</keyword>
<evidence type="ECO:0000256" key="1">
    <source>
        <dbReference type="ARBA" id="ARBA00008455"/>
    </source>
</evidence>
<organism evidence="5 6">
    <name type="scientific">Tritrichomonas musculus</name>
    <dbReference type="NCBI Taxonomy" id="1915356"/>
    <lineage>
        <taxon>Eukaryota</taxon>
        <taxon>Metamonada</taxon>
        <taxon>Parabasalia</taxon>
        <taxon>Tritrichomonadida</taxon>
        <taxon>Tritrichomonadidae</taxon>
        <taxon>Tritrichomonas</taxon>
    </lineage>
</organism>
<keyword evidence="6" id="KW-1185">Reference proteome</keyword>
<sequence>MFFFASLAFSRLYTTAADEKSFLSWMRSTSNIYTGDEYHLRFGIFLATKNYVNQFNSNSKSFKLTLNKFACYTPAEINMLYGIVTPFTLKGRKVSPKHEPTEVPDNFDYRDKGYVNLVRDQFLCGGCWAFSAIQAHETTDAIHTGKLLSLSESNLIDCANIECYGCNGGWADKGLLYVIQNQKGQFCLLSDYQYRPYQQLCQFDSMPHYSSISDVQFIPSDEENMKIHIATVGALSVAIDASQASFMLYDQGIYDDPKCTKGLYNHAVGVIGYGVDKESGKDYWIVRNSWGLSWGEEGYVRFLRGSDTCNIADAACYSIY</sequence>
<dbReference type="Proteomes" id="UP001470230">
    <property type="component" value="Unassembled WGS sequence"/>
</dbReference>
<dbReference type="PROSITE" id="PS00139">
    <property type="entry name" value="THIOL_PROTEASE_CYS"/>
    <property type="match status" value="1"/>
</dbReference>
<evidence type="ECO:0000256" key="2">
    <source>
        <dbReference type="ARBA" id="ARBA00023157"/>
    </source>
</evidence>
<dbReference type="SUPFAM" id="SSF54001">
    <property type="entry name" value="Cysteine proteinases"/>
    <property type="match status" value="1"/>
</dbReference>
<dbReference type="InterPro" id="IPR038765">
    <property type="entry name" value="Papain-like_cys_pep_sf"/>
</dbReference>
<dbReference type="PRINTS" id="PR00705">
    <property type="entry name" value="PAPAIN"/>
</dbReference>
<dbReference type="PROSITE" id="PS00640">
    <property type="entry name" value="THIOL_PROTEASE_ASN"/>
    <property type="match status" value="1"/>
</dbReference>